<feature type="signal peptide" evidence="1">
    <location>
        <begin position="1"/>
        <end position="23"/>
    </location>
</feature>
<dbReference type="AlphaFoldDB" id="A0A0L0DKS7"/>
<evidence type="ECO:0008006" key="4">
    <source>
        <dbReference type="Google" id="ProtNLM"/>
    </source>
</evidence>
<keyword evidence="3" id="KW-1185">Reference proteome</keyword>
<dbReference type="GeneID" id="25566943"/>
<accession>A0A0L0DKS7</accession>
<gene>
    <name evidence="2" type="ORF">AMSG_08204</name>
</gene>
<dbReference type="RefSeq" id="XP_013755545.1">
    <property type="nucleotide sequence ID" value="XM_013900091.1"/>
</dbReference>
<evidence type="ECO:0000256" key="1">
    <source>
        <dbReference type="SAM" id="SignalP"/>
    </source>
</evidence>
<dbReference type="Proteomes" id="UP000054408">
    <property type="component" value="Unassembled WGS sequence"/>
</dbReference>
<feature type="chain" id="PRO_5005537613" description="Dickkopf N-terminal cysteine-rich domain-containing protein" evidence="1">
    <location>
        <begin position="24"/>
        <end position="434"/>
    </location>
</feature>
<dbReference type="EMBL" id="GL349471">
    <property type="protein sequence ID" value="KNC51958.1"/>
    <property type="molecule type" value="Genomic_DNA"/>
</dbReference>
<reference evidence="2 3" key="1">
    <citation type="submission" date="2010-05" db="EMBL/GenBank/DDBJ databases">
        <title>The Genome Sequence of Thecamonas trahens ATCC 50062.</title>
        <authorList>
            <consortium name="The Broad Institute Genome Sequencing Platform"/>
            <person name="Russ C."/>
            <person name="Cuomo C."/>
            <person name="Shea T."/>
            <person name="Young S.K."/>
            <person name="Zeng Q."/>
            <person name="Koehrsen M."/>
            <person name="Haas B."/>
            <person name="Borodovsky M."/>
            <person name="Guigo R."/>
            <person name="Alvarado L."/>
            <person name="Berlin A."/>
            <person name="Bochicchio J."/>
            <person name="Borenstein D."/>
            <person name="Chapman S."/>
            <person name="Chen Z."/>
            <person name="Freedman E."/>
            <person name="Gellesch M."/>
            <person name="Goldberg J."/>
            <person name="Griggs A."/>
            <person name="Gujja S."/>
            <person name="Heilman E."/>
            <person name="Heiman D."/>
            <person name="Hepburn T."/>
            <person name="Howarth C."/>
            <person name="Jen D."/>
            <person name="Larson L."/>
            <person name="Mehta T."/>
            <person name="Park D."/>
            <person name="Pearson M."/>
            <person name="Roberts A."/>
            <person name="Saif S."/>
            <person name="Shenoy N."/>
            <person name="Sisk P."/>
            <person name="Stolte C."/>
            <person name="Sykes S."/>
            <person name="Thomson T."/>
            <person name="Walk T."/>
            <person name="White J."/>
            <person name="Yandava C."/>
            <person name="Burger G."/>
            <person name="Gray M.W."/>
            <person name="Holland P.W.H."/>
            <person name="King N."/>
            <person name="Lang F.B.F."/>
            <person name="Roger A.J."/>
            <person name="Ruiz-Trillo I."/>
            <person name="Lander E."/>
            <person name="Nusbaum C."/>
        </authorList>
    </citation>
    <scope>NUCLEOTIDE SEQUENCE [LARGE SCALE GENOMIC DNA]</scope>
    <source>
        <strain evidence="2 3">ATCC 50062</strain>
    </source>
</reference>
<evidence type="ECO:0000313" key="2">
    <source>
        <dbReference type="EMBL" id="KNC51958.1"/>
    </source>
</evidence>
<dbReference type="OMA" id="CCEDAVN"/>
<proteinExistence type="predicted"/>
<protein>
    <recommendedName>
        <fullName evidence="4">Dickkopf N-terminal cysteine-rich domain-containing protein</fullName>
    </recommendedName>
</protein>
<sequence>MNSVRTLVVLALACLLLASVADAVASAGSCSSERRCSDDSDCDTSRSDRCCNGRCVAEDQFDLNLGSLCDDNGDDCRGKCRSSLACRSQRCERWRGLAGPGCICDNSLTSGCSNPYTYCDFMANRTVVENRCVWNNLPPGAPCDTNAQCRGNCENNVCVTTSTSGSSCASAFDGTCPNSLACVVEEAPPSVARQCLSRRPVNGYCRDPSDCISGVCDTDSNLCIAALQLEGGANCTDNYACKSGLCAVGTLGYRTCIDRPYSGGQGSPCPFGHTQCQMGYKCVGSPTVARCMNVRGLQCVSSTICGPNAECKCTGGTHYACQAADKPSLNCLTERVEYRKFTGSIFASLVRPWHLYPTDVAEAAAKLLCCEYRRGSFNNNEVKNRYLRGDGQVQPGARLNCRVDPPTWEERKTGDYPERCSLTSEVAFDNIWLL</sequence>
<organism evidence="2 3">
    <name type="scientific">Thecamonas trahens ATCC 50062</name>
    <dbReference type="NCBI Taxonomy" id="461836"/>
    <lineage>
        <taxon>Eukaryota</taxon>
        <taxon>Apusozoa</taxon>
        <taxon>Apusomonadida</taxon>
        <taxon>Apusomonadidae</taxon>
        <taxon>Thecamonas</taxon>
    </lineage>
</organism>
<name>A0A0L0DKS7_THETB</name>
<keyword evidence="1" id="KW-0732">Signal</keyword>
<evidence type="ECO:0000313" key="3">
    <source>
        <dbReference type="Proteomes" id="UP000054408"/>
    </source>
</evidence>